<dbReference type="NCBIfam" id="TIGR00739">
    <property type="entry name" value="yajC"/>
    <property type="match status" value="1"/>
</dbReference>
<keyword evidence="10 11" id="KW-0472">Membrane</keyword>
<dbReference type="EMBL" id="CP001032">
    <property type="protein sequence ID" value="ACB76742.1"/>
    <property type="molecule type" value="Genomic_DNA"/>
</dbReference>
<organism evidence="12 13">
    <name type="scientific">Opitutus terrae (strain DSM 11246 / JCM 15787 / PB90-1)</name>
    <dbReference type="NCBI Taxonomy" id="452637"/>
    <lineage>
        <taxon>Bacteria</taxon>
        <taxon>Pseudomonadati</taxon>
        <taxon>Verrucomicrobiota</taxon>
        <taxon>Opitutia</taxon>
        <taxon>Opitutales</taxon>
        <taxon>Opitutaceae</taxon>
        <taxon>Opitutus</taxon>
    </lineage>
</organism>
<dbReference type="AlphaFoldDB" id="B1ZV75"/>
<evidence type="ECO:0000256" key="10">
    <source>
        <dbReference type="ARBA" id="ARBA00023136"/>
    </source>
</evidence>
<evidence type="ECO:0000313" key="12">
    <source>
        <dbReference type="EMBL" id="ACB76742.1"/>
    </source>
</evidence>
<proteinExistence type="inferred from homology"/>
<evidence type="ECO:0000256" key="4">
    <source>
        <dbReference type="ARBA" id="ARBA00022448"/>
    </source>
</evidence>
<dbReference type="STRING" id="452637.Oter_3465"/>
<protein>
    <recommendedName>
        <fullName evidence="3">Sec translocon accessory complex subunit YajC</fullName>
    </recommendedName>
</protein>
<dbReference type="InterPro" id="IPR003849">
    <property type="entry name" value="Preprotein_translocase_YajC"/>
</dbReference>
<dbReference type="Pfam" id="PF02699">
    <property type="entry name" value="YajC"/>
    <property type="match status" value="1"/>
</dbReference>
<keyword evidence="6 11" id="KW-0812">Transmembrane</keyword>
<keyword evidence="4" id="KW-0813">Transport</keyword>
<evidence type="ECO:0000256" key="11">
    <source>
        <dbReference type="SAM" id="Phobius"/>
    </source>
</evidence>
<sequence length="114" mass="12573">MTKMFSPLEVPGFLAQQAAPGGSPWTQFIFFGLLFAAMYFLMIAPQRKKQKEHEKMLKALTSGDEIVTSGGIYGTITNVKDDRFVVRIADNTKIEVGKAFVTAVVKKVDGEAKK</sequence>
<dbReference type="PRINTS" id="PR01853">
    <property type="entry name" value="YAJCTRNLCASE"/>
</dbReference>
<dbReference type="PANTHER" id="PTHR33909:SF1">
    <property type="entry name" value="SEC TRANSLOCON ACCESSORY COMPLEX SUBUNIT YAJC"/>
    <property type="match status" value="1"/>
</dbReference>
<feature type="transmembrane region" description="Helical" evidence="11">
    <location>
        <begin position="25"/>
        <end position="44"/>
    </location>
</feature>
<dbReference type="GO" id="GO:0015031">
    <property type="term" value="P:protein transport"/>
    <property type="evidence" value="ECO:0007669"/>
    <property type="project" value="UniProtKB-KW"/>
</dbReference>
<evidence type="ECO:0000256" key="3">
    <source>
        <dbReference type="ARBA" id="ARBA00014962"/>
    </source>
</evidence>
<evidence type="ECO:0000256" key="8">
    <source>
        <dbReference type="ARBA" id="ARBA00022989"/>
    </source>
</evidence>
<keyword evidence="9" id="KW-0811">Translocation</keyword>
<evidence type="ECO:0000256" key="2">
    <source>
        <dbReference type="ARBA" id="ARBA00006742"/>
    </source>
</evidence>
<dbReference type="GO" id="GO:0005886">
    <property type="term" value="C:plasma membrane"/>
    <property type="evidence" value="ECO:0007669"/>
    <property type="project" value="UniProtKB-SubCell"/>
</dbReference>
<comment type="subcellular location">
    <subcellularLocation>
        <location evidence="1">Cell membrane</location>
        <topology evidence="1">Single-pass membrane protein</topology>
    </subcellularLocation>
</comment>
<dbReference type="OrthoDB" id="9800132at2"/>
<dbReference type="PANTHER" id="PTHR33909">
    <property type="entry name" value="SEC TRANSLOCON ACCESSORY COMPLEX SUBUNIT YAJC"/>
    <property type="match status" value="1"/>
</dbReference>
<evidence type="ECO:0000256" key="6">
    <source>
        <dbReference type="ARBA" id="ARBA00022692"/>
    </source>
</evidence>
<dbReference type="Proteomes" id="UP000007013">
    <property type="component" value="Chromosome"/>
</dbReference>
<dbReference type="eggNOG" id="COG1862">
    <property type="taxonomic scope" value="Bacteria"/>
</dbReference>
<keyword evidence="8 11" id="KW-1133">Transmembrane helix</keyword>
<evidence type="ECO:0000256" key="1">
    <source>
        <dbReference type="ARBA" id="ARBA00004162"/>
    </source>
</evidence>
<evidence type="ECO:0000256" key="9">
    <source>
        <dbReference type="ARBA" id="ARBA00023010"/>
    </source>
</evidence>
<gene>
    <name evidence="12" type="ordered locus">Oter_3465</name>
</gene>
<reference evidence="12 13" key="1">
    <citation type="journal article" date="2011" name="J. Bacteriol.">
        <title>Genome sequence of the verrucomicrobium Opitutus terrae PB90-1, an abundant inhabitant of rice paddy soil ecosystems.</title>
        <authorList>
            <person name="van Passel M.W."/>
            <person name="Kant R."/>
            <person name="Palva A."/>
            <person name="Copeland A."/>
            <person name="Lucas S."/>
            <person name="Lapidus A."/>
            <person name="Glavina del Rio T."/>
            <person name="Pitluck S."/>
            <person name="Goltsman E."/>
            <person name="Clum A."/>
            <person name="Sun H."/>
            <person name="Schmutz J."/>
            <person name="Larimer F.W."/>
            <person name="Land M.L."/>
            <person name="Hauser L."/>
            <person name="Kyrpides N."/>
            <person name="Mikhailova N."/>
            <person name="Richardson P.P."/>
            <person name="Janssen P.H."/>
            <person name="de Vos W.M."/>
            <person name="Smidt H."/>
        </authorList>
    </citation>
    <scope>NUCLEOTIDE SEQUENCE [LARGE SCALE GENOMIC DNA]</scope>
    <source>
        <strain evidence="13">DSM 11246 / JCM 15787 / PB90-1</strain>
    </source>
</reference>
<dbReference type="KEGG" id="ote:Oter_3465"/>
<evidence type="ECO:0000256" key="7">
    <source>
        <dbReference type="ARBA" id="ARBA00022927"/>
    </source>
</evidence>
<evidence type="ECO:0000256" key="5">
    <source>
        <dbReference type="ARBA" id="ARBA00022475"/>
    </source>
</evidence>
<name>B1ZV75_OPITP</name>
<comment type="similarity">
    <text evidence="2">Belongs to the YajC family.</text>
</comment>
<keyword evidence="5" id="KW-1003">Cell membrane</keyword>
<accession>B1ZV75</accession>
<dbReference type="RefSeq" id="WP_012376271.1">
    <property type="nucleotide sequence ID" value="NC_010571.1"/>
</dbReference>
<keyword evidence="7" id="KW-0653">Protein transport</keyword>
<dbReference type="SMART" id="SM01323">
    <property type="entry name" value="YajC"/>
    <property type="match status" value="1"/>
</dbReference>
<dbReference type="HOGENOM" id="CLU_116157_2_1_0"/>
<evidence type="ECO:0000313" key="13">
    <source>
        <dbReference type="Proteomes" id="UP000007013"/>
    </source>
</evidence>
<keyword evidence="13" id="KW-1185">Reference proteome</keyword>